<dbReference type="EMBL" id="CP017832">
    <property type="protein sequence ID" value="AOZ97884.1"/>
    <property type="molecule type" value="Genomic_DNA"/>
</dbReference>
<dbReference type="OrthoDB" id="9780153at2"/>
<evidence type="ECO:0000313" key="1">
    <source>
        <dbReference type="EMBL" id="AOZ97884.1"/>
    </source>
</evidence>
<gene>
    <name evidence="1" type="ORF">bhn_II085</name>
</gene>
<dbReference type="AlphaFoldDB" id="A0A1D9P6E4"/>
<dbReference type="KEGG" id="bhu:bhn_II085"/>
<organism evidence="1 2">
    <name type="scientific">Butyrivibrio hungatei</name>
    <dbReference type="NCBI Taxonomy" id="185008"/>
    <lineage>
        <taxon>Bacteria</taxon>
        <taxon>Bacillati</taxon>
        <taxon>Bacillota</taxon>
        <taxon>Clostridia</taxon>
        <taxon>Lachnospirales</taxon>
        <taxon>Lachnospiraceae</taxon>
        <taxon>Butyrivibrio</taxon>
    </lineage>
</organism>
<keyword evidence="1" id="KW-0614">Plasmid</keyword>
<proteinExistence type="predicted"/>
<geneLocation type="plasmid" evidence="2">
    <name>pnp144</name>
</geneLocation>
<accession>A0A1D9P6E4</accession>
<dbReference type="Proteomes" id="UP000179284">
    <property type="component" value="Plasmid pNP144"/>
</dbReference>
<dbReference type="RefSeq" id="WP_071177643.1">
    <property type="nucleotide sequence ID" value="NZ_CP017832.1"/>
</dbReference>
<sequence>MRVDYIGEVSKEREHVAELSDDDLFELHQIISSMRIVQEHNVKQLGRVYAIYGDDVFIVNLETDSLRTIGEHLAKREVLSKSQYEYLKVCLSLKQRYIPPVQMVISYLGGLLMA</sequence>
<evidence type="ECO:0000313" key="2">
    <source>
        <dbReference type="Proteomes" id="UP000179284"/>
    </source>
</evidence>
<name>A0A1D9P6E4_9FIRM</name>
<keyword evidence="2" id="KW-1185">Reference proteome</keyword>
<protein>
    <submittedName>
        <fullName evidence="1">Uncharacterized protein</fullName>
    </submittedName>
</protein>
<reference evidence="2" key="1">
    <citation type="submission" date="2016-10" db="EMBL/GenBank/DDBJ databases">
        <title>The complete genome sequence of the rumen bacterium Butyrivibrio hungatei MB2003.</title>
        <authorList>
            <person name="Palevich N."/>
            <person name="Kelly W.J."/>
            <person name="Leahy S.C."/>
            <person name="Altermann E."/>
            <person name="Rakonjac J."/>
            <person name="Attwood G.T."/>
        </authorList>
    </citation>
    <scope>NUCLEOTIDE SEQUENCE [LARGE SCALE GENOMIC DNA]</scope>
    <source>
        <strain evidence="2">MB2003</strain>
        <plasmid evidence="2">Plasmid pnp144</plasmid>
    </source>
</reference>